<name>A0A4R8DMC5_9BACT</name>
<dbReference type="OrthoDB" id="9810372at2"/>
<evidence type="ECO:0000256" key="1">
    <source>
        <dbReference type="ARBA" id="ARBA00006479"/>
    </source>
</evidence>
<accession>A0A4R8DMC5</accession>
<dbReference type="InterPro" id="IPR036390">
    <property type="entry name" value="WH_DNA-bd_sf"/>
</dbReference>
<evidence type="ECO:0000313" key="2">
    <source>
        <dbReference type="EMBL" id="TDW99129.1"/>
    </source>
</evidence>
<dbReference type="Proteomes" id="UP000294498">
    <property type="component" value="Unassembled WGS sequence"/>
</dbReference>
<dbReference type="InterPro" id="IPR043129">
    <property type="entry name" value="ATPase_NBD"/>
</dbReference>
<dbReference type="GO" id="GO:0016301">
    <property type="term" value="F:kinase activity"/>
    <property type="evidence" value="ECO:0007669"/>
    <property type="project" value="UniProtKB-KW"/>
</dbReference>
<keyword evidence="3" id="KW-1185">Reference proteome</keyword>
<reference evidence="2 3" key="1">
    <citation type="submission" date="2019-03" db="EMBL/GenBank/DDBJ databases">
        <title>Genomic Encyclopedia of Type Strains, Phase IV (KMG-IV): sequencing the most valuable type-strain genomes for metagenomic binning, comparative biology and taxonomic classification.</title>
        <authorList>
            <person name="Goeker M."/>
        </authorList>
    </citation>
    <scope>NUCLEOTIDE SEQUENCE [LARGE SCALE GENOMIC DNA]</scope>
    <source>
        <strain evidence="2 3">DSM 100059</strain>
    </source>
</reference>
<dbReference type="Gene3D" id="1.10.10.10">
    <property type="entry name" value="Winged helix-like DNA-binding domain superfamily/Winged helix DNA-binding domain"/>
    <property type="match status" value="1"/>
</dbReference>
<dbReference type="PANTHER" id="PTHR18964:SF149">
    <property type="entry name" value="BIFUNCTIONAL UDP-N-ACETYLGLUCOSAMINE 2-EPIMERASE_N-ACETYLMANNOSAMINE KINASE"/>
    <property type="match status" value="1"/>
</dbReference>
<protein>
    <submittedName>
        <fullName evidence="2">Putative NBD/HSP70 family sugar kinase</fullName>
    </submittedName>
</protein>
<dbReference type="SUPFAM" id="SSF46785">
    <property type="entry name" value="Winged helix' DNA-binding domain"/>
    <property type="match status" value="1"/>
</dbReference>
<dbReference type="InterPro" id="IPR036388">
    <property type="entry name" value="WH-like_DNA-bd_sf"/>
</dbReference>
<comment type="caution">
    <text evidence="2">The sequence shown here is derived from an EMBL/GenBank/DDBJ whole genome shotgun (WGS) entry which is preliminary data.</text>
</comment>
<dbReference type="PANTHER" id="PTHR18964">
    <property type="entry name" value="ROK (REPRESSOR, ORF, KINASE) FAMILY"/>
    <property type="match status" value="1"/>
</dbReference>
<organism evidence="2 3">
    <name type="scientific">Dinghuibacter silviterrae</name>
    <dbReference type="NCBI Taxonomy" id="1539049"/>
    <lineage>
        <taxon>Bacteria</taxon>
        <taxon>Pseudomonadati</taxon>
        <taxon>Bacteroidota</taxon>
        <taxon>Chitinophagia</taxon>
        <taxon>Chitinophagales</taxon>
        <taxon>Chitinophagaceae</taxon>
        <taxon>Dinghuibacter</taxon>
    </lineage>
</organism>
<dbReference type="SUPFAM" id="SSF53067">
    <property type="entry name" value="Actin-like ATPase domain"/>
    <property type="match status" value="1"/>
</dbReference>
<dbReference type="AlphaFoldDB" id="A0A4R8DMC5"/>
<proteinExistence type="inferred from homology"/>
<keyword evidence="2" id="KW-0418">Kinase</keyword>
<keyword evidence="2" id="KW-0808">Transferase</keyword>
<dbReference type="Gene3D" id="3.30.420.40">
    <property type="match status" value="2"/>
</dbReference>
<dbReference type="InterPro" id="IPR000600">
    <property type="entry name" value="ROK"/>
</dbReference>
<dbReference type="EMBL" id="SODV01000001">
    <property type="protein sequence ID" value="TDW99129.1"/>
    <property type="molecule type" value="Genomic_DNA"/>
</dbReference>
<dbReference type="Pfam" id="PF00480">
    <property type="entry name" value="ROK"/>
    <property type="match status" value="1"/>
</dbReference>
<evidence type="ECO:0000313" key="3">
    <source>
        <dbReference type="Proteomes" id="UP000294498"/>
    </source>
</evidence>
<sequence>MGEKHLSYRKSIIQQLYFSESLSCAELSDRVGKSLPIVTKILNELVEEGYAVDTGLAPSTGGRRSLRYALRPDVMYVVSVAVDQFITRIVLLDMYNKPLGALEKFELPLEDNPRSLQELTDRIDDVIRASGVDRGRIAGVGIGMPGFVDPIKGVNFTFLAAPSGTLTAYMEDRLQLPVFIGNDSSLIALAELKFGAARDRKTAMVINISWGIGLGLVLNSELFRGENGFAGEFSHLPLFLNGKICSCGKRGCLETEASLLVVLDKAREGLKQGKQSLIRRLSESHHEEDMEAVTEAARRGDQFAIGLLSEAGYTLGRGAAVLIHLLNPETIILSGRGASPGILWQTPIQQALNEHCIPRLASGTSIQVSTLGYNAAIIGAAALVMDHHY</sequence>
<gene>
    <name evidence="2" type="ORF">EDB95_0137</name>
</gene>
<comment type="similarity">
    <text evidence="1">Belongs to the ROK (NagC/XylR) family.</text>
</comment>